<dbReference type="RefSeq" id="WP_070744846.1">
    <property type="nucleotide sequence ID" value="NZ_MDZA01000288.1"/>
</dbReference>
<keyword evidence="4" id="KW-1185">Reference proteome</keyword>
<dbReference type="EMBL" id="MDZA01000288">
    <property type="protein sequence ID" value="OGX89370.1"/>
    <property type="molecule type" value="Genomic_DNA"/>
</dbReference>
<feature type="chain" id="PRO_5009579435" description="DUF4468 domain-containing protein" evidence="1">
    <location>
        <begin position="20"/>
        <end position="189"/>
    </location>
</feature>
<dbReference type="AlphaFoldDB" id="A0A1G1TES4"/>
<proteinExistence type="predicted"/>
<evidence type="ECO:0000313" key="4">
    <source>
        <dbReference type="Proteomes" id="UP000177506"/>
    </source>
</evidence>
<reference evidence="3 4" key="1">
    <citation type="submission" date="2016-08" db="EMBL/GenBank/DDBJ databases">
        <title>Hymenobacter coccineus sp. nov., Hymenobacter lapidarius sp. nov. and Hymenobacter glacialis sp. nov., isolated from Antarctic soil.</title>
        <authorList>
            <person name="Sedlacek I."/>
            <person name="Kralova S."/>
            <person name="Kyrova K."/>
            <person name="Maslanova I."/>
            <person name="Stankova E."/>
            <person name="Vrbovska V."/>
            <person name="Nemec M."/>
            <person name="Bartak M."/>
            <person name="Svec P."/>
            <person name="Busse H.-J."/>
            <person name="Pantucek R."/>
        </authorList>
    </citation>
    <scope>NUCLEOTIDE SEQUENCE [LARGE SCALE GENOMIC DNA]</scope>
    <source>
        <strain evidence="3 4">CCM 8649</strain>
    </source>
</reference>
<comment type="caution">
    <text evidence="3">The sequence shown here is derived from an EMBL/GenBank/DDBJ whole genome shotgun (WGS) entry which is preliminary data.</text>
</comment>
<keyword evidence="1" id="KW-0732">Signal</keyword>
<dbReference type="Gene3D" id="3.30.530.80">
    <property type="match status" value="1"/>
</dbReference>
<dbReference type="Proteomes" id="UP000177506">
    <property type="component" value="Unassembled WGS sequence"/>
</dbReference>
<dbReference type="OrthoDB" id="880845at2"/>
<dbReference type="InterPro" id="IPR027823">
    <property type="entry name" value="DUF4468"/>
</dbReference>
<sequence length="189" mass="20543">MKTLLLTLSLALAAPAVRAQSAPTLPVDPTTHLVAYSAVVDIPGATESELYRRARAWALRRYKGDAAVLQVQDAATGNIIVKGRTQVLVNGHSCGPVGHVLSIRVLKDGQYQYDVTHFVNTNATPTGDYGMGPFEREKPHLTSAYTDETTDALMQKNWNLLRAGTDDEIKTMLGYLQAAMTDTTQDAKL</sequence>
<dbReference type="Pfam" id="PF14730">
    <property type="entry name" value="DUF4468"/>
    <property type="match status" value="1"/>
</dbReference>
<feature type="signal peptide" evidence="1">
    <location>
        <begin position="1"/>
        <end position="19"/>
    </location>
</feature>
<evidence type="ECO:0000259" key="2">
    <source>
        <dbReference type="Pfam" id="PF14730"/>
    </source>
</evidence>
<organism evidence="3 4">
    <name type="scientific">Hymenobacter coccineus</name>
    <dbReference type="NCBI Taxonomy" id="1908235"/>
    <lineage>
        <taxon>Bacteria</taxon>
        <taxon>Pseudomonadati</taxon>
        <taxon>Bacteroidota</taxon>
        <taxon>Cytophagia</taxon>
        <taxon>Cytophagales</taxon>
        <taxon>Hymenobacteraceae</taxon>
        <taxon>Hymenobacter</taxon>
    </lineage>
</organism>
<protein>
    <recommendedName>
        <fullName evidence="2">DUF4468 domain-containing protein</fullName>
    </recommendedName>
</protein>
<feature type="domain" description="DUF4468" evidence="2">
    <location>
        <begin position="36"/>
        <end position="119"/>
    </location>
</feature>
<name>A0A1G1TES4_9BACT</name>
<accession>A0A1G1TES4</accession>
<gene>
    <name evidence="3" type="ORF">BEN49_09100</name>
</gene>
<evidence type="ECO:0000256" key="1">
    <source>
        <dbReference type="SAM" id="SignalP"/>
    </source>
</evidence>
<evidence type="ECO:0000313" key="3">
    <source>
        <dbReference type="EMBL" id="OGX89370.1"/>
    </source>
</evidence>